<evidence type="ECO:0000313" key="1">
    <source>
        <dbReference type="EMBL" id="AFH19783.1"/>
    </source>
</evidence>
<dbReference type="KEGG" id="vg:14012038"/>
<dbReference type="GeneID" id="14012038"/>
<proteinExistence type="predicted"/>
<dbReference type="RefSeq" id="YP_007006541.1">
    <property type="nucleotide sequence ID" value="NC_019519.1"/>
</dbReference>
<accession>J7FAR7</accession>
<keyword evidence="2" id="KW-1185">Reference proteome</keyword>
<organism evidence="1 2">
    <name type="scientific">Agrobacterium phage 7-7-1</name>
    <dbReference type="NCBI Taxonomy" id="1161931"/>
    <lineage>
        <taxon>Viruses</taxon>
        <taxon>Duplodnaviria</taxon>
        <taxon>Heunggongvirae</taxon>
        <taxon>Uroviricota</taxon>
        <taxon>Caudoviricetes</taxon>
        <taxon>Schmittlotzvirus</taxon>
        <taxon>Schmittlotzvirus sv771</taxon>
    </lineage>
</organism>
<protein>
    <submittedName>
        <fullName evidence="1">Uncharacterized protein</fullName>
    </submittedName>
</protein>
<gene>
    <name evidence="1" type="ORF">7-7-1_00085</name>
</gene>
<dbReference type="EMBL" id="JQ312117">
    <property type="protein sequence ID" value="AFH19783.1"/>
    <property type="molecule type" value="Genomic_DNA"/>
</dbReference>
<dbReference type="Proteomes" id="UP000003754">
    <property type="component" value="Segment"/>
</dbReference>
<reference evidence="1 2" key="1">
    <citation type="submission" date="2011-12" db="EMBL/GenBank/DDBJ databases">
        <title>The genome sequence of the flagella-specific Agrobacterium bacteriophage 7-7-1.</title>
        <authorList>
            <person name="Schmitt R."/>
            <person name="Van den Bossche A."/>
            <person name="Lavigne R."/>
            <person name="Kropinski A.M."/>
        </authorList>
    </citation>
    <scope>NUCLEOTIDE SEQUENCE [LARGE SCALE GENOMIC DNA]</scope>
</reference>
<name>J7FAR7_9CAUD</name>
<evidence type="ECO:0000313" key="2">
    <source>
        <dbReference type="Proteomes" id="UP000003754"/>
    </source>
</evidence>
<sequence>MFYVDAEQKNENSHKLRGWFPTKELAEMHVKSWNADISKGMSVIPDSFIAGVVERHPPEHLQKSVAKALNDHNTNVARMVSSDAEWLAAHPGNIINSPRVQIEPKEPETVDLETKIMHFLVEALGGHSVTIVRSAMTPEETRMLGFRVGRGSFAIRDLLDVVNGPDDGRPCAMDKFVADLHEATDDTFERDEAITHWLYGSWDEAMAYLKDEDTDE</sequence>